<evidence type="ECO:0000256" key="1">
    <source>
        <dbReference type="ARBA" id="ARBA00009374"/>
    </source>
</evidence>
<dbReference type="PANTHER" id="PTHR47208">
    <property type="entry name" value="OS02G0174800 PROTEIN"/>
    <property type="match status" value="1"/>
</dbReference>
<dbReference type="eggNOG" id="ENOG502S086">
    <property type="taxonomic scope" value="Eukaryota"/>
</dbReference>
<feature type="zinc finger region" description="FLZ-type" evidence="4">
    <location>
        <begin position="138"/>
        <end position="181"/>
    </location>
</feature>
<dbReference type="KEGG" id="egt:105971013"/>
<proteinExistence type="inferred from homology"/>
<dbReference type="OMA" id="KHIRSDD"/>
<sequence length="212" mass="22457">MADSAKQISGQKAAINFEGAKQNGVVGLGILAALDDDRRQLDPVFTNGGRTAAVVAISPRSSSSSPIPILNKKDFSVNGGGGAEDMELCEEYTCVISHDGENLVKKREYFEAGVLGDDSGPHKASAVVVTGNGGGGGDFLNSCFLCEKRLDGLDIFMYRGEKAFCSAECRYRQISIDEQNEKSCRSAAKKKREYSVSPCSGKLQFIAGVAAA</sequence>
<dbReference type="PANTHER" id="PTHR47208:SF1">
    <property type="entry name" value="OS02G0174800 PROTEIN"/>
    <property type="match status" value="1"/>
</dbReference>
<evidence type="ECO:0000256" key="2">
    <source>
        <dbReference type="ARBA" id="ARBA00022723"/>
    </source>
</evidence>
<accession>A0A022QDQ5</accession>
<dbReference type="PROSITE" id="PS51795">
    <property type="entry name" value="ZF_FLZ"/>
    <property type="match status" value="1"/>
</dbReference>
<dbReference type="InterPro" id="IPR044604">
    <property type="entry name" value="FLZ12/13/14"/>
</dbReference>
<dbReference type="STRING" id="4155.A0A022QDQ5"/>
<evidence type="ECO:0000313" key="7">
    <source>
        <dbReference type="Proteomes" id="UP000030748"/>
    </source>
</evidence>
<dbReference type="EMBL" id="KI631864">
    <property type="protein sequence ID" value="EYU25754.1"/>
    <property type="molecule type" value="Genomic_DNA"/>
</dbReference>
<name>A0A022QDQ5_ERYGU</name>
<keyword evidence="3" id="KW-0862">Zinc</keyword>
<gene>
    <name evidence="6" type="ORF">MIMGU_mgv1a013722mg</name>
</gene>
<dbReference type="Pfam" id="PF04570">
    <property type="entry name" value="zf-FLZ"/>
    <property type="match status" value="1"/>
</dbReference>
<evidence type="ECO:0000259" key="5">
    <source>
        <dbReference type="PROSITE" id="PS51795"/>
    </source>
</evidence>
<keyword evidence="3" id="KW-0863">Zinc-finger</keyword>
<comment type="similarity">
    <text evidence="1">Belongs to the FLZ family.</text>
</comment>
<dbReference type="Proteomes" id="UP000030748">
    <property type="component" value="Unassembled WGS sequence"/>
</dbReference>
<feature type="domain" description="FLZ-type" evidence="5">
    <location>
        <begin position="138"/>
        <end position="181"/>
    </location>
</feature>
<dbReference type="PhylomeDB" id="A0A022QDQ5"/>
<keyword evidence="7" id="KW-1185">Reference proteome</keyword>
<evidence type="ECO:0000256" key="3">
    <source>
        <dbReference type="ARBA" id="ARBA00022771"/>
    </source>
</evidence>
<dbReference type="AlphaFoldDB" id="A0A022QDQ5"/>
<dbReference type="OrthoDB" id="828272at2759"/>
<protein>
    <recommendedName>
        <fullName evidence="5">FLZ-type domain-containing protein</fullName>
    </recommendedName>
</protein>
<organism evidence="6 7">
    <name type="scientific">Erythranthe guttata</name>
    <name type="common">Yellow monkey flower</name>
    <name type="synonym">Mimulus guttatus</name>
    <dbReference type="NCBI Taxonomy" id="4155"/>
    <lineage>
        <taxon>Eukaryota</taxon>
        <taxon>Viridiplantae</taxon>
        <taxon>Streptophyta</taxon>
        <taxon>Embryophyta</taxon>
        <taxon>Tracheophyta</taxon>
        <taxon>Spermatophyta</taxon>
        <taxon>Magnoliopsida</taxon>
        <taxon>eudicotyledons</taxon>
        <taxon>Gunneridae</taxon>
        <taxon>Pentapetalae</taxon>
        <taxon>asterids</taxon>
        <taxon>lamiids</taxon>
        <taxon>Lamiales</taxon>
        <taxon>Phrymaceae</taxon>
        <taxon>Erythranthe</taxon>
    </lineage>
</organism>
<dbReference type="InterPro" id="IPR007650">
    <property type="entry name" value="Zf-FLZ_dom"/>
</dbReference>
<keyword evidence="2" id="KW-0479">Metal-binding</keyword>
<reference evidence="6 7" key="1">
    <citation type="journal article" date="2013" name="Proc. Natl. Acad. Sci. U.S.A.">
        <title>Fine-scale variation in meiotic recombination in Mimulus inferred from population shotgun sequencing.</title>
        <authorList>
            <person name="Hellsten U."/>
            <person name="Wright K.M."/>
            <person name="Jenkins J."/>
            <person name="Shu S."/>
            <person name="Yuan Y."/>
            <person name="Wessler S.R."/>
            <person name="Schmutz J."/>
            <person name="Willis J.H."/>
            <person name="Rokhsar D.S."/>
        </authorList>
    </citation>
    <scope>NUCLEOTIDE SEQUENCE [LARGE SCALE GENOMIC DNA]</scope>
    <source>
        <strain evidence="7">cv. DUN x IM62</strain>
    </source>
</reference>
<evidence type="ECO:0000256" key="4">
    <source>
        <dbReference type="PROSITE-ProRule" id="PRU01131"/>
    </source>
</evidence>
<dbReference type="GO" id="GO:0008270">
    <property type="term" value="F:zinc ion binding"/>
    <property type="evidence" value="ECO:0007669"/>
    <property type="project" value="UniProtKB-KW"/>
</dbReference>
<evidence type="ECO:0000313" key="6">
    <source>
        <dbReference type="EMBL" id="EYU25754.1"/>
    </source>
</evidence>